<evidence type="ECO:0000313" key="2">
    <source>
        <dbReference type="Proteomes" id="UP001501578"/>
    </source>
</evidence>
<dbReference type="EMBL" id="BAAAHQ010000011">
    <property type="protein sequence ID" value="GAA0925375.1"/>
    <property type="molecule type" value="Genomic_DNA"/>
</dbReference>
<gene>
    <name evidence="1" type="ORF">GCM10009560_26800</name>
</gene>
<keyword evidence="2" id="KW-1185">Reference proteome</keyword>
<evidence type="ECO:0008006" key="3">
    <source>
        <dbReference type="Google" id="ProtNLM"/>
    </source>
</evidence>
<evidence type="ECO:0000313" key="1">
    <source>
        <dbReference type="EMBL" id="GAA0925375.1"/>
    </source>
</evidence>
<accession>A0ABN1PAA8</accession>
<sequence length="180" mass="18996">MRSAEGGGHVCGADPGISGEGTLPMFRSGPKSLYAPPMKKTIMKGLSACALASATALAGTITLAAPATAATAAELFEVCYSNSDCEGGFTRGAISWNGSYEPTIRGVVTSPTGYAFSTTVIFEGYMARGRVSRETRTVKGGSRSFKFNMPNAWQERIKIIVCRNLSTGRKCGSPENYSIR</sequence>
<dbReference type="Proteomes" id="UP001501578">
    <property type="component" value="Unassembled WGS sequence"/>
</dbReference>
<protein>
    <recommendedName>
        <fullName evidence="3">Secreted protein</fullName>
    </recommendedName>
</protein>
<name>A0ABN1PAA8_9ACTN</name>
<organism evidence="1 2">
    <name type="scientific">Nonomuraea longicatena</name>
    <dbReference type="NCBI Taxonomy" id="83682"/>
    <lineage>
        <taxon>Bacteria</taxon>
        <taxon>Bacillati</taxon>
        <taxon>Actinomycetota</taxon>
        <taxon>Actinomycetes</taxon>
        <taxon>Streptosporangiales</taxon>
        <taxon>Streptosporangiaceae</taxon>
        <taxon>Nonomuraea</taxon>
    </lineage>
</organism>
<proteinExistence type="predicted"/>
<comment type="caution">
    <text evidence="1">The sequence shown here is derived from an EMBL/GenBank/DDBJ whole genome shotgun (WGS) entry which is preliminary data.</text>
</comment>
<reference evidence="1 2" key="1">
    <citation type="journal article" date="2019" name="Int. J. Syst. Evol. Microbiol.">
        <title>The Global Catalogue of Microorganisms (GCM) 10K type strain sequencing project: providing services to taxonomists for standard genome sequencing and annotation.</title>
        <authorList>
            <consortium name="The Broad Institute Genomics Platform"/>
            <consortium name="The Broad Institute Genome Sequencing Center for Infectious Disease"/>
            <person name="Wu L."/>
            <person name="Ma J."/>
        </authorList>
    </citation>
    <scope>NUCLEOTIDE SEQUENCE [LARGE SCALE GENOMIC DNA]</scope>
    <source>
        <strain evidence="1 2">JCM 11136</strain>
    </source>
</reference>